<feature type="chain" id="PRO_5002722385" evidence="1">
    <location>
        <begin position="22"/>
        <end position="596"/>
    </location>
</feature>
<dbReference type="CDD" id="cd01300">
    <property type="entry name" value="YtcJ_like"/>
    <property type="match status" value="1"/>
</dbReference>
<dbReference type="PANTHER" id="PTHR22642">
    <property type="entry name" value="IMIDAZOLONEPROPIONASE"/>
    <property type="match status" value="1"/>
</dbReference>
<proteinExistence type="predicted"/>
<reference evidence="3 4" key="1">
    <citation type="submission" date="2007-08" db="EMBL/GenBank/DDBJ databases">
        <title>Complete sequence of Shewanella sediminis HAW-EB3.</title>
        <authorList>
            <consortium name="US DOE Joint Genome Institute"/>
            <person name="Copeland A."/>
            <person name="Lucas S."/>
            <person name="Lapidus A."/>
            <person name="Barry K."/>
            <person name="Glavina del Rio T."/>
            <person name="Dalin E."/>
            <person name="Tice H."/>
            <person name="Pitluck S."/>
            <person name="Chertkov O."/>
            <person name="Brettin T."/>
            <person name="Bruce D."/>
            <person name="Detter J.C."/>
            <person name="Han C."/>
            <person name="Schmutz J."/>
            <person name="Larimer F."/>
            <person name="Land M."/>
            <person name="Hauser L."/>
            <person name="Kyrpides N."/>
            <person name="Kim E."/>
            <person name="Zhao J.-S."/>
            <person name="Richardson P."/>
        </authorList>
    </citation>
    <scope>NUCLEOTIDE SEQUENCE [LARGE SCALE GENOMIC DNA]</scope>
    <source>
        <strain evidence="3 4">HAW-EB3</strain>
    </source>
</reference>
<accession>A8FVI1</accession>
<keyword evidence="1" id="KW-0732">Signal</keyword>
<dbReference type="InterPro" id="IPR013108">
    <property type="entry name" value="Amidohydro_3"/>
</dbReference>
<dbReference type="Gene3D" id="3.10.310.70">
    <property type="match status" value="1"/>
</dbReference>
<dbReference type="HOGENOM" id="CLU_009942_6_1_6"/>
<dbReference type="PROSITE" id="PS51257">
    <property type="entry name" value="PROKAR_LIPOPROTEIN"/>
    <property type="match status" value="1"/>
</dbReference>
<feature type="signal peptide" evidence="1">
    <location>
        <begin position="1"/>
        <end position="21"/>
    </location>
</feature>
<dbReference type="RefSeq" id="WP_012142589.1">
    <property type="nucleotide sequence ID" value="NC_009831.1"/>
</dbReference>
<dbReference type="Gene3D" id="3.20.20.140">
    <property type="entry name" value="Metal-dependent hydrolases"/>
    <property type="match status" value="1"/>
</dbReference>
<dbReference type="Proteomes" id="UP000002015">
    <property type="component" value="Chromosome"/>
</dbReference>
<evidence type="ECO:0000313" key="3">
    <source>
        <dbReference type="EMBL" id="ABV36854.1"/>
    </source>
</evidence>
<dbReference type="EMBL" id="CP000821">
    <property type="protein sequence ID" value="ABV36854.1"/>
    <property type="molecule type" value="Genomic_DNA"/>
</dbReference>
<dbReference type="PANTHER" id="PTHR22642:SF2">
    <property type="entry name" value="PROTEIN LONG AFTER FAR-RED 3"/>
    <property type="match status" value="1"/>
</dbReference>
<organism evidence="3 4">
    <name type="scientific">Shewanella sediminis (strain HAW-EB3)</name>
    <dbReference type="NCBI Taxonomy" id="425104"/>
    <lineage>
        <taxon>Bacteria</taxon>
        <taxon>Pseudomonadati</taxon>
        <taxon>Pseudomonadota</taxon>
        <taxon>Gammaproteobacteria</taxon>
        <taxon>Alteromonadales</taxon>
        <taxon>Shewanellaceae</taxon>
        <taxon>Shewanella</taxon>
    </lineage>
</organism>
<keyword evidence="4" id="KW-1185">Reference proteome</keyword>
<dbReference type="InterPro" id="IPR032466">
    <property type="entry name" value="Metal_Hydrolase"/>
</dbReference>
<evidence type="ECO:0000313" key="4">
    <source>
        <dbReference type="Proteomes" id="UP000002015"/>
    </source>
</evidence>
<dbReference type="AlphaFoldDB" id="A8FVI1"/>
<sequence precursor="true">MKRIASILINIGVIAFLSACADKNSGSDEQINSQITKVYVNGRVYTQDNAAPWAEGFVVIDDKFVAVGDAESLKSWMTPESETIDLAGQFVMPGFVEEHIHPDMATESYLGINIVPSMGWEKVSHIIETFGEQKSDDKWIIGGALNWLADNGEKMHQIDALSHFTTLDKLINDKPLLLWDVGGHAVLINSLGLKKLGIDENSTAPEGGIIVKDKDGQPTGVLRETAANMAYEIALKDLPKGRELINSGIKPIFSQLNQFGITSITDAWARAYMLDAYKTLADSGELTLRIKAYIADPIEWLSPEWKEAASNAIANHQAYKVDHWLNADGVKFVLDGSAGGQTIIMVEPYEGTSDQHGGPWRNDPDYFAEKFSEYDKKGHVMKVHAVGSQSIRTALDAIEKSRENGSTLRHNIAHTVFVHPDDIKRFKEHNVGVEFSPHFWYPVSGWDIIRDELGQRRLDWAFPFKTLKNEGVAISVGSDWPVAESPNPFLELETMVTRQVPGGGGEILSDPKERISLSDAIEVFTIGGAFAQNREDIIGSIETGKLADFIILNQNLFEIEINQVHKTRVIQTVVGGKTVYETKTETEKGTTNGSTL</sequence>
<dbReference type="InterPro" id="IPR011059">
    <property type="entry name" value="Metal-dep_hydrolase_composite"/>
</dbReference>
<dbReference type="Pfam" id="PF07969">
    <property type="entry name" value="Amidohydro_3"/>
    <property type="match status" value="1"/>
</dbReference>
<dbReference type="Gene3D" id="2.30.40.10">
    <property type="entry name" value="Urease, subunit C, domain 1"/>
    <property type="match status" value="1"/>
</dbReference>
<dbReference type="SUPFAM" id="SSF51338">
    <property type="entry name" value="Composite domain of metallo-dependent hydrolases"/>
    <property type="match status" value="1"/>
</dbReference>
<dbReference type="OrthoDB" id="9031471at2"/>
<feature type="domain" description="Amidohydrolase 3" evidence="2">
    <location>
        <begin position="82"/>
        <end position="580"/>
    </location>
</feature>
<dbReference type="KEGG" id="sse:Ssed_2245"/>
<dbReference type="eggNOG" id="COG1574">
    <property type="taxonomic scope" value="Bacteria"/>
</dbReference>
<name>A8FVI1_SHESH</name>
<dbReference type="InterPro" id="IPR033932">
    <property type="entry name" value="YtcJ-like"/>
</dbReference>
<dbReference type="SUPFAM" id="SSF51556">
    <property type="entry name" value="Metallo-dependent hydrolases"/>
    <property type="match status" value="1"/>
</dbReference>
<dbReference type="GO" id="GO:0016810">
    <property type="term" value="F:hydrolase activity, acting on carbon-nitrogen (but not peptide) bonds"/>
    <property type="evidence" value="ECO:0007669"/>
    <property type="project" value="InterPro"/>
</dbReference>
<gene>
    <name evidence="3" type="ordered locus">Ssed_2245</name>
</gene>
<dbReference type="STRING" id="425104.Ssed_2245"/>
<evidence type="ECO:0000256" key="1">
    <source>
        <dbReference type="SAM" id="SignalP"/>
    </source>
</evidence>
<keyword evidence="3" id="KW-0378">Hydrolase</keyword>
<evidence type="ECO:0000259" key="2">
    <source>
        <dbReference type="Pfam" id="PF07969"/>
    </source>
</evidence>
<protein>
    <submittedName>
        <fullName evidence="3">Amidohydrolase 3</fullName>
    </submittedName>
</protein>